<gene>
    <name evidence="1" type="ORF">SAMN02745116_00842</name>
</gene>
<dbReference type="RefSeq" id="WP_078806772.1">
    <property type="nucleotide sequence ID" value="NZ_FUXI01000007.1"/>
</dbReference>
<protein>
    <submittedName>
        <fullName evidence="1">Uncharacterized protein</fullName>
    </submittedName>
</protein>
<keyword evidence="2" id="KW-1185">Reference proteome</keyword>
<dbReference type="Proteomes" id="UP000190328">
    <property type="component" value="Unassembled WGS sequence"/>
</dbReference>
<reference evidence="1 2" key="1">
    <citation type="submission" date="2017-02" db="EMBL/GenBank/DDBJ databases">
        <authorList>
            <person name="Peterson S.W."/>
        </authorList>
    </citation>
    <scope>NUCLEOTIDE SEQUENCE [LARGE SCALE GENOMIC DNA]</scope>
    <source>
        <strain evidence="1 2">ATCC BAA-1030</strain>
    </source>
</reference>
<proteinExistence type="predicted"/>
<dbReference type="EMBL" id="FUXI01000007">
    <property type="protein sequence ID" value="SJZ59181.1"/>
    <property type="molecule type" value="Genomic_DNA"/>
</dbReference>
<evidence type="ECO:0000313" key="1">
    <source>
        <dbReference type="EMBL" id="SJZ59181.1"/>
    </source>
</evidence>
<name>A0A1T4LX17_9ENTE</name>
<sequence>MLQNKGGYRKVAQSKTDVFYQRKNRNYDKKIDNLSVGMRIRGASGKVYQVTGIPFMRYFDSSKRNTESSFVIDSTFDEKERKSRLTVAFFLAQKIFFKKDLTNKQETVTV</sequence>
<dbReference type="AlphaFoldDB" id="A0A1T4LX17"/>
<accession>A0A1T4LX17</accession>
<dbReference type="STRING" id="263852.SAMN02745116_00842"/>
<evidence type="ECO:0000313" key="2">
    <source>
        <dbReference type="Proteomes" id="UP000190328"/>
    </source>
</evidence>
<organism evidence="1 2">
    <name type="scientific">Pilibacter termitis</name>
    <dbReference type="NCBI Taxonomy" id="263852"/>
    <lineage>
        <taxon>Bacteria</taxon>
        <taxon>Bacillati</taxon>
        <taxon>Bacillota</taxon>
        <taxon>Bacilli</taxon>
        <taxon>Lactobacillales</taxon>
        <taxon>Enterococcaceae</taxon>
        <taxon>Pilibacter</taxon>
    </lineage>
</organism>